<organism evidence="4 5">
    <name type="scientific">Didymella heteroderae</name>
    <dbReference type="NCBI Taxonomy" id="1769908"/>
    <lineage>
        <taxon>Eukaryota</taxon>
        <taxon>Fungi</taxon>
        <taxon>Dikarya</taxon>
        <taxon>Ascomycota</taxon>
        <taxon>Pezizomycotina</taxon>
        <taxon>Dothideomycetes</taxon>
        <taxon>Pleosporomycetidae</taxon>
        <taxon>Pleosporales</taxon>
        <taxon>Pleosporineae</taxon>
        <taxon>Didymellaceae</taxon>
        <taxon>Didymella</taxon>
    </lineage>
</organism>
<dbReference type="InterPro" id="IPR001128">
    <property type="entry name" value="Cyt_P450"/>
</dbReference>
<dbReference type="EMBL" id="SWKV01000067">
    <property type="protein sequence ID" value="KAF3034490.1"/>
    <property type="molecule type" value="Genomic_DNA"/>
</dbReference>
<dbReference type="GO" id="GO:0004497">
    <property type="term" value="F:monooxygenase activity"/>
    <property type="evidence" value="ECO:0007669"/>
    <property type="project" value="UniProtKB-KW"/>
</dbReference>
<dbReference type="GO" id="GO:0020037">
    <property type="term" value="F:heme binding"/>
    <property type="evidence" value="ECO:0007669"/>
    <property type="project" value="InterPro"/>
</dbReference>
<evidence type="ECO:0000313" key="4">
    <source>
        <dbReference type="EMBL" id="KAF3034490.1"/>
    </source>
</evidence>
<dbReference type="InterPro" id="IPR017972">
    <property type="entry name" value="Cyt_P450_CS"/>
</dbReference>
<keyword evidence="3" id="KW-0349">Heme</keyword>
<dbReference type="PANTHER" id="PTHR47582">
    <property type="entry name" value="P450, PUTATIVE (EUROFUNG)-RELATED"/>
    <property type="match status" value="1"/>
</dbReference>
<evidence type="ECO:0000256" key="2">
    <source>
        <dbReference type="ARBA" id="ARBA00023004"/>
    </source>
</evidence>
<accession>A0A9P4WK03</accession>
<keyword evidence="3" id="KW-0560">Oxidoreductase</keyword>
<gene>
    <name evidence="4" type="ORF">E8E12_003461</name>
</gene>
<dbReference type="InterPro" id="IPR053007">
    <property type="entry name" value="CYP450_monoxygenase_sec-met"/>
</dbReference>
<keyword evidence="1 3" id="KW-0479">Metal-binding</keyword>
<dbReference type="SUPFAM" id="SSF48264">
    <property type="entry name" value="Cytochrome P450"/>
    <property type="match status" value="1"/>
</dbReference>
<proteinExistence type="inferred from homology"/>
<protein>
    <recommendedName>
        <fullName evidence="6">Cytochrome P450</fullName>
    </recommendedName>
</protein>
<dbReference type="GO" id="GO:0005506">
    <property type="term" value="F:iron ion binding"/>
    <property type="evidence" value="ECO:0007669"/>
    <property type="project" value="InterPro"/>
</dbReference>
<dbReference type="GO" id="GO:0016705">
    <property type="term" value="F:oxidoreductase activity, acting on paired donors, with incorporation or reduction of molecular oxygen"/>
    <property type="evidence" value="ECO:0007669"/>
    <property type="project" value="InterPro"/>
</dbReference>
<keyword evidence="2 3" id="KW-0408">Iron</keyword>
<dbReference type="PANTHER" id="PTHR47582:SF1">
    <property type="entry name" value="P450, PUTATIVE (EUROFUNG)-RELATED"/>
    <property type="match status" value="1"/>
</dbReference>
<comment type="caution">
    <text evidence="4">The sequence shown here is derived from an EMBL/GenBank/DDBJ whole genome shotgun (WGS) entry which is preliminary data.</text>
</comment>
<dbReference type="AlphaFoldDB" id="A0A9P4WK03"/>
<evidence type="ECO:0000313" key="5">
    <source>
        <dbReference type="Proteomes" id="UP000758155"/>
    </source>
</evidence>
<dbReference type="InterPro" id="IPR036396">
    <property type="entry name" value="Cyt_P450_sf"/>
</dbReference>
<name>A0A9P4WK03_9PLEO</name>
<reference evidence="4" key="1">
    <citation type="submission" date="2019-04" db="EMBL/GenBank/DDBJ databases">
        <title>Sequencing of skin fungus with MAO and IRED activity.</title>
        <authorList>
            <person name="Marsaioli A.J."/>
            <person name="Bonatto J.M.C."/>
            <person name="Reis Junior O."/>
        </authorList>
    </citation>
    <scope>NUCLEOTIDE SEQUENCE</scope>
    <source>
        <strain evidence="4">28M1</strain>
    </source>
</reference>
<sequence>MQLGFLAELLNTVEDGLKVELFDFVARVISVASNRTFYGPRNPYEKLPDLLDRFWEWENGMVSILVGIIPKITARRAHKGLQACAEKFAEYERTGGHADAHHIVKARIDSHLRHGISLMERSKLDAGLGFAFNVNASITAFWVLSNIYSRPGLLARLRDEVHANALSQPATLSFGRLRDSGVQWVKEDTIIANQYLVRKGSVARAAGTVLHHDKATCGPDAESFNPDRFLHSTNGTKTDPSGSFESKSNIPSTAFRSFGGGKHMCPGRHFATAEILSLSAVMILGFEFETVDKSA</sequence>
<dbReference type="Pfam" id="PF00067">
    <property type="entry name" value="p450"/>
    <property type="match status" value="1"/>
</dbReference>
<evidence type="ECO:0000256" key="1">
    <source>
        <dbReference type="ARBA" id="ARBA00022723"/>
    </source>
</evidence>
<dbReference type="OrthoDB" id="3366823at2759"/>
<keyword evidence="5" id="KW-1185">Reference proteome</keyword>
<evidence type="ECO:0000256" key="3">
    <source>
        <dbReference type="RuleBase" id="RU000461"/>
    </source>
</evidence>
<dbReference type="Proteomes" id="UP000758155">
    <property type="component" value="Unassembled WGS sequence"/>
</dbReference>
<dbReference type="Gene3D" id="1.10.630.10">
    <property type="entry name" value="Cytochrome P450"/>
    <property type="match status" value="1"/>
</dbReference>
<comment type="similarity">
    <text evidence="3">Belongs to the cytochrome P450 family.</text>
</comment>
<dbReference type="PROSITE" id="PS00086">
    <property type="entry name" value="CYTOCHROME_P450"/>
    <property type="match status" value="1"/>
</dbReference>
<evidence type="ECO:0008006" key="6">
    <source>
        <dbReference type="Google" id="ProtNLM"/>
    </source>
</evidence>
<keyword evidence="3" id="KW-0503">Monooxygenase</keyword>